<evidence type="ECO:0000256" key="8">
    <source>
        <dbReference type="ARBA" id="ARBA00023204"/>
    </source>
</evidence>
<keyword evidence="9" id="KW-0539">Nucleus</keyword>
<evidence type="ECO:0000313" key="12">
    <source>
        <dbReference type="EMBL" id="SCV74432.1"/>
    </source>
</evidence>
<evidence type="ECO:0000259" key="11">
    <source>
        <dbReference type="SMART" id="SM00891"/>
    </source>
</evidence>
<protein>
    <submittedName>
        <fullName evidence="12">BQ2448_8071 protein</fullName>
    </submittedName>
</protein>
<dbReference type="GO" id="GO:0000724">
    <property type="term" value="P:double-strand break repair via homologous recombination"/>
    <property type="evidence" value="ECO:0007669"/>
    <property type="project" value="TreeGrafter"/>
</dbReference>
<dbReference type="GO" id="GO:0000110">
    <property type="term" value="C:nucleotide-excision repair factor 1 complex"/>
    <property type="evidence" value="ECO:0007669"/>
    <property type="project" value="TreeGrafter"/>
</dbReference>
<dbReference type="GO" id="GO:0003697">
    <property type="term" value="F:single-stranded DNA binding"/>
    <property type="evidence" value="ECO:0007669"/>
    <property type="project" value="TreeGrafter"/>
</dbReference>
<evidence type="ECO:0000256" key="2">
    <source>
        <dbReference type="ARBA" id="ARBA00010015"/>
    </source>
</evidence>
<dbReference type="SUPFAM" id="SSF52980">
    <property type="entry name" value="Restriction endonuclease-like"/>
    <property type="match status" value="1"/>
</dbReference>
<dbReference type="SUPFAM" id="SSF47781">
    <property type="entry name" value="RuvA domain 2-like"/>
    <property type="match status" value="1"/>
</dbReference>
<evidence type="ECO:0000256" key="4">
    <source>
        <dbReference type="ARBA" id="ARBA00022759"/>
    </source>
</evidence>
<dbReference type="STRING" id="269621.A0A238FKX5"/>
<dbReference type="Proteomes" id="UP000198372">
    <property type="component" value="Unassembled WGS sequence"/>
</dbReference>
<dbReference type="PANTHER" id="PTHR10150">
    <property type="entry name" value="DNA REPAIR ENDONUCLEASE XPF"/>
    <property type="match status" value="1"/>
</dbReference>
<dbReference type="PANTHER" id="PTHR10150:SF0">
    <property type="entry name" value="DNA REPAIR ENDONUCLEASE XPF"/>
    <property type="match status" value="1"/>
</dbReference>
<dbReference type="InterPro" id="IPR006166">
    <property type="entry name" value="ERCC4_domain"/>
</dbReference>
<feature type="region of interest" description="Disordered" evidence="10">
    <location>
        <begin position="611"/>
        <end position="644"/>
    </location>
</feature>
<dbReference type="InterPro" id="IPR010994">
    <property type="entry name" value="RuvA_2-like"/>
</dbReference>
<dbReference type="OrthoDB" id="361020at2759"/>
<comment type="similarity">
    <text evidence="2">Belongs to the XPF family.</text>
</comment>
<proteinExistence type="inferred from homology"/>
<name>A0A238FKX5_9BASI</name>
<evidence type="ECO:0000256" key="1">
    <source>
        <dbReference type="ARBA" id="ARBA00004123"/>
    </source>
</evidence>
<dbReference type="Gene3D" id="3.40.50.10130">
    <property type="match status" value="1"/>
</dbReference>
<keyword evidence="8" id="KW-0234">DNA repair</keyword>
<dbReference type="CDD" id="cd20078">
    <property type="entry name" value="XPF_nuclease_XPF_euk"/>
    <property type="match status" value="1"/>
</dbReference>
<evidence type="ECO:0000256" key="7">
    <source>
        <dbReference type="ARBA" id="ARBA00023125"/>
    </source>
</evidence>
<gene>
    <name evidence="12" type="ORF">BQ2448_8071</name>
</gene>
<dbReference type="InterPro" id="IPR011335">
    <property type="entry name" value="Restrct_endonuc-II-like"/>
</dbReference>
<keyword evidence="6" id="KW-0378">Hydrolase</keyword>
<dbReference type="GO" id="GO:1901255">
    <property type="term" value="P:nucleotide-excision repair involved in interstrand cross-link repair"/>
    <property type="evidence" value="ECO:0007669"/>
    <property type="project" value="TreeGrafter"/>
</dbReference>
<accession>A0A238FKX5</accession>
<dbReference type="SMART" id="SM00891">
    <property type="entry name" value="ERCC4"/>
    <property type="match status" value="1"/>
</dbReference>
<keyword evidence="3" id="KW-0540">Nuclease</keyword>
<feature type="region of interest" description="Disordered" evidence="10">
    <location>
        <begin position="657"/>
        <end position="688"/>
    </location>
</feature>
<keyword evidence="13" id="KW-1185">Reference proteome</keyword>
<keyword evidence="7" id="KW-0238">DNA-binding</keyword>
<dbReference type="GO" id="GO:0000712">
    <property type="term" value="P:resolution of meiotic recombination intermediates"/>
    <property type="evidence" value="ECO:0007669"/>
    <property type="project" value="TreeGrafter"/>
</dbReference>
<sequence>MPPRAAPDSSTTTTTSSVLTEEDALPLLPFQRSLLQRMLPSISSTTLGSESAAMTSADRGDALLLIARGLGMGTIVATMLRIYDTSNHLILVVNATPDEERGLAQETGVHLKSVGFEVAAETREKMYKQGGFFSVTSRILVVDMLNNKIPVALITGIIVLHAETVTPTSLESFIVRIYRRHNRVNAPSFFPCSAWGSDLLNNPPPPQHQIGFLKAFSDQPEQFTFGISPLQTVLQQLKLREVIICPRFHADVDRDLQKRKADVVELYQPLTDSMSDIQGALIECMEATLSEIKRSNTYANPNPRLNPQLEVEDLTVENALFRSFDGLVRSRLDPVWHKVGSKTKLLVQDLTMLRKLQAYLLALDCVSFNRFLETILTSQASSSSLTTNGNATALDKKDRSPWLYTTAADTIFTVAQQRVYVKKPKEQVKRRDESVSVEEEVIPDDLGEDEWGFDEPTEEEEEMLRAIESGVDVTTKLPSPTRQGPTIPTKKKGVQEQGKAEDVPLPVEPRPIPNTSWLPPNIEPVLEEQPKWLLLAQVLEEIETDIERMPTNPFGYSSDTILIMCNSSETCQTLGDYLEVRAEDASRSKDMLLNKLNAYFFWKGAMGKMNQTIKKDRSPRKSTTTTPTSTLGTTSGSAPTTTTYVGPINQALKRKMEMQRGQVPSQKRRRVRGGGSVNVAERASSSMRMGANPEALELEANEVAQLLDASQAFAKVKNGGTTPSVMLSNNGWNDLPLTSEFDLNRLDETFGLLDNEDLVLIRPYSDDDDDKVLEELRPKYVVLFDPDPAFVRRLETYRALHQGLALRVYFLTYKDSVEEQRYLSSIRKEKDAFERLIRERGSMAIPHEAEYRPNDEEFQSTLLRTTSTRKGGSRTAELAPPKVIIDVREFRSSLPSLLHEGGFDIEPLTISIGDYVLSPEMCVERKSLPDLIQSFNSGRLYQQCEIMSAHYKTPILLIEFDEKKSFNLETYVELRAKGESFDFDLRSKLVLLTIAFPRLRTIWSCSPYQTVDIFRELKENRPEPDPTQAQLIGTNDESSSLSIEGSGFSISPQEMLRNLPGVTTKNYRYVMNRVDSVESLCELELAQMQELVGVEQGRILWRFVNRNVADED</sequence>
<dbReference type="InterPro" id="IPR047520">
    <property type="entry name" value="XPF_nuclease"/>
</dbReference>
<feature type="compositionally biased region" description="Polar residues" evidence="10">
    <location>
        <begin position="476"/>
        <end position="486"/>
    </location>
</feature>
<reference evidence="13" key="1">
    <citation type="submission" date="2016-09" db="EMBL/GenBank/DDBJ databases">
        <authorList>
            <person name="Jeantristanb JTB J.-T."/>
            <person name="Ricardo R."/>
        </authorList>
    </citation>
    <scope>NUCLEOTIDE SEQUENCE [LARGE SCALE GENOMIC DNA]</scope>
</reference>
<dbReference type="GO" id="GO:0000014">
    <property type="term" value="F:single-stranded DNA endodeoxyribonuclease activity"/>
    <property type="evidence" value="ECO:0007669"/>
    <property type="project" value="TreeGrafter"/>
</dbReference>
<feature type="region of interest" description="Disordered" evidence="10">
    <location>
        <begin position="1020"/>
        <end position="1040"/>
    </location>
</feature>
<dbReference type="EMBL" id="FMSP01000021">
    <property type="protein sequence ID" value="SCV74432.1"/>
    <property type="molecule type" value="Genomic_DNA"/>
</dbReference>
<organism evidence="12 13">
    <name type="scientific">Microbotryum intermedium</name>
    <dbReference type="NCBI Taxonomy" id="269621"/>
    <lineage>
        <taxon>Eukaryota</taxon>
        <taxon>Fungi</taxon>
        <taxon>Dikarya</taxon>
        <taxon>Basidiomycota</taxon>
        <taxon>Pucciniomycotina</taxon>
        <taxon>Microbotryomycetes</taxon>
        <taxon>Microbotryales</taxon>
        <taxon>Microbotryaceae</taxon>
        <taxon>Microbotryum</taxon>
    </lineage>
</organism>
<feature type="domain" description="ERCC4" evidence="11">
    <location>
        <begin position="882"/>
        <end position="962"/>
    </location>
</feature>
<dbReference type="GO" id="GO:0003684">
    <property type="term" value="F:damaged DNA binding"/>
    <property type="evidence" value="ECO:0007669"/>
    <property type="project" value="TreeGrafter"/>
</dbReference>
<comment type="subcellular location">
    <subcellularLocation>
        <location evidence="1">Nucleus</location>
    </subcellularLocation>
</comment>
<evidence type="ECO:0000256" key="9">
    <source>
        <dbReference type="ARBA" id="ARBA00023242"/>
    </source>
</evidence>
<feature type="compositionally biased region" description="Low complexity" evidence="10">
    <location>
        <begin position="622"/>
        <end position="643"/>
    </location>
</feature>
<dbReference type="Pfam" id="PF02732">
    <property type="entry name" value="ERCC4"/>
    <property type="match status" value="1"/>
</dbReference>
<dbReference type="Gene3D" id="1.10.150.20">
    <property type="entry name" value="5' to 3' exonuclease, C-terminal subdomain"/>
    <property type="match status" value="1"/>
</dbReference>
<evidence type="ECO:0000313" key="13">
    <source>
        <dbReference type="Proteomes" id="UP000198372"/>
    </source>
</evidence>
<keyword evidence="5" id="KW-0227">DNA damage</keyword>
<feature type="region of interest" description="Disordered" evidence="10">
    <location>
        <begin position="474"/>
        <end position="512"/>
    </location>
</feature>
<dbReference type="AlphaFoldDB" id="A0A238FKX5"/>
<feature type="compositionally biased region" description="Polar residues" evidence="10">
    <location>
        <begin position="1027"/>
        <end position="1036"/>
    </location>
</feature>
<evidence type="ECO:0000256" key="3">
    <source>
        <dbReference type="ARBA" id="ARBA00022722"/>
    </source>
</evidence>
<evidence type="ECO:0000256" key="10">
    <source>
        <dbReference type="SAM" id="MobiDB-lite"/>
    </source>
</evidence>
<evidence type="ECO:0000256" key="6">
    <source>
        <dbReference type="ARBA" id="ARBA00022801"/>
    </source>
</evidence>
<dbReference type="FunFam" id="3.40.50.10130:FF:000002">
    <property type="entry name" value="DNA repair endonuclease XPF"/>
    <property type="match status" value="1"/>
</dbReference>
<keyword evidence="4" id="KW-0255">Endonuclease</keyword>
<evidence type="ECO:0000256" key="5">
    <source>
        <dbReference type="ARBA" id="ARBA00022763"/>
    </source>
</evidence>